<evidence type="ECO:0008006" key="3">
    <source>
        <dbReference type="Google" id="ProtNLM"/>
    </source>
</evidence>
<organism evidence="1 2">
    <name type="scientific">Entotheonella factor</name>
    <dbReference type="NCBI Taxonomy" id="1429438"/>
    <lineage>
        <taxon>Bacteria</taxon>
        <taxon>Pseudomonadati</taxon>
        <taxon>Nitrospinota/Tectimicrobiota group</taxon>
        <taxon>Candidatus Tectimicrobiota</taxon>
        <taxon>Candidatus Entotheonellia</taxon>
        <taxon>Candidatus Entotheonellales</taxon>
        <taxon>Candidatus Entotheonellaceae</taxon>
        <taxon>Candidatus Entotheonella</taxon>
    </lineage>
</organism>
<proteinExistence type="predicted"/>
<protein>
    <recommendedName>
        <fullName evidence="3">DUF4258 domain-containing protein</fullName>
    </recommendedName>
</protein>
<sequence>MGLQSLPTNIVLTQHARSRSQQRGLNLKKIRLALEYGQCVRQDGSEVFYLGKRNLPNWLDPSEASSATGVTVVQASSGEIITAYRCARFDRTKRERGRRRHVHR</sequence>
<comment type="caution">
    <text evidence="1">The sequence shown here is derived from an EMBL/GenBank/DDBJ whole genome shotgun (WGS) entry which is preliminary data.</text>
</comment>
<dbReference type="AlphaFoldDB" id="W4LGN7"/>
<dbReference type="Proteomes" id="UP000019141">
    <property type="component" value="Unassembled WGS sequence"/>
</dbReference>
<evidence type="ECO:0000313" key="1">
    <source>
        <dbReference type="EMBL" id="ETW96860.1"/>
    </source>
</evidence>
<evidence type="ECO:0000313" key="2">
    <source>
        <dbReference type="Proteomes" id="UP000019141"/>
    </source>
</evidence>
<gene>
    <name evidence="1" type="ORF">ETSY1_24895</name>
</gene>
<dbReference type="HOGENOM" id="CLU_2244996_0_0_7"/>
<accession>W4LGN7</accession>
<dbReference type="EMBL" id="AZHW01000732">
    <property type="protein sequence ID" value="ETW96860.1"/>
    <property type="molecule type" value="Genomic_DNA"/>
</dbReference>
<keyword evidence="2" id="KW-1185">Reference proteome</keyword>
<reference evidence="1 2" key="1">
    <citation type="journal article" date="2014" name="Nature">
        <title>An environmental bacterial taxon with a large and distinct metabolic repertoire.</title>
        <authorList>
            <person name="Wilson M.C."/>
            <person name="Mori T."/>
            <person name="Ruckert C."/>
            <person name="Uria A.R."/>
            <person name="Helf M.J."/>
            <person name="Takada K."/>
            <person name="Gernert C."/>
            <person name="Steffens U.A."/>
            <person name="Heycke N."/>
            <person name="Schmitt S."/>
            <person name="Rinke C."/>
            <person name="Helfrich E.J."/>
            <person name="Brachmann A.O."/>
            <person name="Gurgui C."/>
            <person name="Wakimoto T."/>
            <person name="Kracht M."/>
            <person name="Crusemann M."/>
            <person name="Hentschel U."/>
            <person name="Abe I."/>
            <person name="Matsunaga S."/>
            <person name="Kalinowski J."/>
            <person name="Takeyama H."/>
            <person name="Piel J."/>
        </authorList>
    </citation>
    <scope>NUCLEOTIDE SEQUENCE [LARGE SCALE GENOMIC DNA]</scope>
    <source>
        <strain evidence="2">TSY1</strain>
    </source>
</reference>
<name>W4LGN7_ENTF1</name>